<protein>
    <submittedName>
        <fullName evidence="1">ATP-binding protein</fullName>
    </submittedName>
</protein>
<dbReference type="RefSeq" id="WP_205358795.1">
    <property type="nucleotide sequence ID" value="NZ_JADKYB010000011.1"/>
</dbReference>
<keyword evidence="1" id="KW-0547">Nucleotide-binding</keyword>
<dbReference type="Proteomes" id="UP000749040">
    <property type="component" value="Unassembled WGS sequence"/>
</dbReference>
<dbReference type="InterPro" id="IPR050267">
    <property type="entry name" value="Anti-sigma-factor_SerPK"/>
</dbReference>
<keyword evidence="2" id="KW-1185">Reference proteome</keyword>
<reference evidence="1 2" key="1">
    <citation type="submission" date="2021-01" db="EMBL/GenBank/DDBJ databases">
        <title>Streptomyces acididurans sp. nov., isolated from a peat swamp forest soil.</title>
        <authorList>
            <person name="Chantavorakit T."/>
            <person name="Duangmal K."/>
        </authorList>
    </citation>
    <scope>NUCLEOTIDE SEQUENCE [LARGE SCALE GENOMIC DNA]</scope>
    <source>
        <strain evidence="1 2">KK5PA1</strain>
    </source>
</reference>
<dbReference type="SUPFAM" id="SSF55874">
    <property type="entry name" value="ATPase domain of HSP90 chaperone/DNA topoisomerase II/histidine kinase"/>
    <property type="match status" value="1"/>
</dbReference>
<dbReference type="GO" id="GO:0005524">
    <property type="term" value="F:ATP binding"/>
    <property type="evidence" value="ECO:0007669"/>
    <property type="project" value="UniProtKB-KW"/>
</dbReference>
<dbReference type="InterPro" id="IPR036890">
    <property type="entry name" value="HATPase_C_sf"/>
</dbReference>
<organism evidence="1 2">
    <name type="scientific">Actinacidiphila acididurans</name>
    <dbReference type="NCBI Taxonomy" id="2784346"/>
    <lineage>
        <taxon>Bacteria</taxon>
        <taxon>Bacillati</taxon>
        <taxon>Actinomycetota</taxon>
        <taxon>Actinomycetes</taxon>
        <taxon>Kitasatosporales</taxon>
        <taxon>Streptomycetaceae</taxon>
        <taxon>Actinacidiphila</taxon>
    </lineage>
</organism>
<dbReference type="EMBL" id="JADKYB010000011">
    <property type="protein sequence ID" value="MBM9506916.1"/>
    <property type="molecule type" value="Genomic_DNA"/>
</dbReference>
<accession>A0ABS2TUB1</accession>
<comment type="caution">
    <text evidence="1">The sequence shown here is derived from an EMBL/GenBank/DDBJ whole genome shotgun (WGS) entry which is preliminary data.</text>
</comment>
<sequence length="153" mass="15668">MHGESAGVALIARTAFAATAAAPGDARAFVRTTLRAWDLLTVVDNAELVSSELVTNALRAMVPEPATGRLAGPAPTVVGVELRACAWALRVAVEDDSTDRPASRTPDDDAEGGRGLLLVEALSSRWGVTAVYGGAKVVWADIPLHGCAGAPPG</sequence>
<dbReference type="PANTHER" id="PTHR35526:SF3">
    <property type="entry name" value="ANTI-SIGMA-F FACTOR RSBW"/>
    <property type="match status" value="1"/>
</dbReference>
<name>A0ABS2TUB1_9ACTN</name>
<evidence type="ECO:0000313" key="1">
    <source>
        <dbReference type="EMBL" id="MBM9506916.1"/>
    </source>
</evidence>
<dbReference type="PANTHER" id="PTHR35526">
    <property type="entry name" value="ANTI-SIGMA-F FACTOR RSBW-RELATED"/>
    <property type="match status" value="1"/>
</dbReference>
<gene>
    <name evidence="1" type="ORF">ITX44_20770</name>
</gene>
<keyword evidence="1" id="KW-0067">ATP-binding</keyword>
<dbReference type="CDD" id="cd16936">
    <property type="entry name" value="HATPase_RsbW-like"/>
    <property type="match status" value="1"/>
</dbReference>
<dbReference type="Gene3D" id="3.30.565.10">
    <property type="entry name" value="Histidine kinase-like ATPase, C-terminal domain"/>
    <property type="match status" value="1"/>
</dbReference>
<proteinExistence type="predicted"/>
<evidence type="ECO:0000313" key="2">
    <source>
        <dbReference type="Proteomes" id="UP000749040"/>
    </source>
</evidence>